<dbReference type="SUPFAM" id="SSF46458">
    <property type="entry name" value="Globin-like"/>
    <property type="match status" value="1"/>
</dbReference>
<dbReference type="GO" id="GO:0005344">
    <property type="term" value="F:oxygen carrier activity"/>
    <property type="evidence" value="ECO:0007669"/>
    <property type="project" value="UniProtKB-KW"/>
</dbReference>
<dbReference type="Pfam" id="PF00042">
    <property type="entry name" value="Globin"/>
    <property type="match status" value="1"/>
</dbReference>
<organism evidence="5">
    <name type="scientific">Angiostrongylus costaricensis</name>
    <name type="common">Nematode worm</name>
    <dbReference type="NCBI Taxonomy" id="334426"/>
    <lineage>
        <taxon>Eukaryota</taxon>
        <taxon>Metazoa</taxon>
        <taxon>Ecdysozoa</taxon>
        <taxon>Nematoda</taxon>
        <taxon>Chromadorea</taxon>
        <taxon>Rhabditida</taxon>
        <taxon>Rhabditina</taxon>
        <taxon>Rhabditomorpha</taxon>
        <taxon>Strongyloidea</taxon>
        <taxon>Metastrongylidae</taxon>
        <taxon>Angiostrongylus</taxon>
    </lineage>
</organism>
<keyword evidence="1" id="KW-0813">Transport</keyword>
<dbReference type="WBParaSite" id="ACOC_0000022601-mRNA-1">
    <property type="protein sequence ID" value="ACOC_0000022601-mRNA-1"/>
    <property type="gene ID" value="ACOC_0000022601"/>
</dbReference>
<keyword evidence="1" id="KW-0561">Oxygen transport</keyword>
<accession>A0A0R3P9U6</accession>
<evidence type="ECO:0000313" key="3">
    <source>
        <dbReference type="EMBL" id="VDM51812.1"/>
    </source>
</evidence>
<dbReference type="Proteomes" id="UP000267027">
    <property type="component" value="Unassembled WGS sequence"/>
</dbReference>
<keyword evidence="1" id="KW-0479">Metal-binding</keyword>
<evidence type="ECO:0000313" key="4">
    <source>
        <dbReference type="Proteomes" id="UP000267027"/>
    </source>
</evidence>
<dbReference type="InterPro" id="IPR009050">
    <property type="entry name" value="Globin-like_sf"/>
</dbReference>
<dbReference type="InterPro" id="IPR044399">
    <property type="entry name" value="Mb-like_M"/>
</dbReference>
<dbReference type="EMBL" id="UYYA01000018">
    <property type="protein sequence ID" value="VDM51812.1"/>
    <property type="molecule type" value="Genomic_DNA"/>
</dbReference>
<reference evidence="5" key="1">
    <citation type="submission" date="2017-02" db="UniProtKB">
        <authorList>
            <consortium name="WormBaseParasite"/>
        </authorList>
    </citation>
    <scope>IDENTIFICATION</scope>
</reference>
<dbReference type="GO" id="GO:0019825">
    <property type="term" value="F:oxygen binding"/>
    <property type="evidence" value="ECO:0007669"/>
    <property type="project" value="InterPro"/>
</dbReference>
<reference evidence="3 4" key="2">
    <citation type="submission" date="2018-11" db="EMBL/GenBank/DDBJ databases">
        <authorList>
            <consortium name="Pathogen Informatics"/>
        </authorList>
    </citation>
    <scope>NUCLEOTIDE SEQUENCE [LARGE SCALE GENOMIC DNA]</scope>
    <source>
        <strain evidence="3 4">Costa Rica</strain>
    </source>
</reference>
<dbReference type="Gene3D" id="1.10.490.10">
    <property type="entry name" value="Globins"/>
    <property type="match status" value="1"/>
</dbReference>
<dbReference type="OrthoDB" id="5820458at2759"/>
<sequence length="185" mass="20929">MRGEEAMYPMATKQNALGTDHMLQSSFVMNDDETVSVNGNSRKTGNIIGLDDVGVTAINILPKMLSPADVKKHVRASLKSVPVGKSPAELQNGKDFYKFFFTNYPDLRRYFKGAENFTAEDVQKSERFQNQGQRLLLAVHLLADTFDDEATFRAYARETINRHRIFKMDPVLWSVSIHTSFAFSV</sequence>
<dbReference type="AlphaFoldDB" id="A0A0R3P9U6"/>
<keyword evidence="4" id="KW-1185">Reference proteome</keyword>
<comment type="similarity">
    <text evidence="1">Belongs to the globin family.</text>
</comment>
<name>A0A0R3P9U6_ANGCS</name>
<evidence type="ECO:0000259" key="2">
    <source>
        <dbReference type="PROSITE" id="PS01033"/>
    </source>
</evidence>
<dbReference type="GO" id="GO:0020037">
    <property type="term" value="F:heme binding"/>
    <property type="evidence" value="ECO:0007669"/>
    <property type="project" value="InterPro"/>
</dbReference>
<feature type="domain" description="Globin" evidence="2">
    <location>
        <begin position="64"/>
        <end position="185"/>
    </location>
</feature>
<dbReference type="PROSITE" id="PS01033">
    <property type="entry name" value="GLOBIN"/>
    <property type="match status" value="1"/>
</dbReference>
<evidence type="ECO:0000256" key="1">
    <source>
        <dbReference type="RuleBase" id="RU000356"/>
    </source>
</evidence>
<evidence type="ECO:0000313" key="5">
    <source>
        <dbReference type="WBParaSite" id="ACOC_0000022601-mRNA-1"/>
    </source>
</evidence>
<dbReference type="CDD" id="cd01040">
    <property type="entry name" value="Mb-like"/>
    <property type="match status" value="1"/>
</dbReference>
<dbReference type="InterPro" id="IPR000971">
    <property type="entry name" value="Globin"/>
</dbReference>
<protein>
    <submittedName>
        <fullName evidence="5">GLOBIN domain-containing protein</fullName>
    </submittedName>
</protein>
<dbReference type="InterPro" id="IPR012292">
    <property type="entry name" value="Globin/Proto"/>
</dbReference>
<keyword evidence="1" id="KW-0408">Iron</keyword>
<keyword evidence="1" id="KW-0349">Heme</keyword>
<gene>
    <name evidence="3" type="ORF">ACOC_LOCUS227</name>
</gene>
<proteinExistence type="inferred from homology"/>